<keyword evidence="3" id="KW-0472">Membrane</keyword>
<feature type="region of interest" description="Disordered" evidence="2">
    <location>
        <begin position="457"/>
        <end position="564"/>
    </location>
</feature>
<evidence type="ECO:0000256" key="3">
    <source>
        <dbReference type="SAM" id="Phobius"/>
    </source>
</evidence>
<keyword evidence="3" id="KW-0812">Transmembrane</keyword>
<reference evidence="4" key="1">
    <citation type="journal article" date="2019" name="Environ. Microbiol.">
        <title>Fungal ecological strategies reflected in gene transcription - a case study of two litter decomposers.</title>
        <authorList>
            <person name="Barbi F."/>
            <person name="Kohler A."/>
            <person name="Barry K."/>
            <person name="Baskaran P."/>
            <person name="Daum C."/>
            <person name="Fauchery L."/>
            <person name="Ihrmark K."/>
            <person name="Kuo A."/>
            <person name="LaButti K."/>
            <person name="Lipzen A."/>
            <person name="Morin E."/>
            <person name="Grigoriev I.V."/>
            <person name="Henrissat B."/>
            <person name="Lindahl B."/>
            <person name="Martin F."/>
        </authorList>
    </citation>
    <scope>NUCLEOTIDE SEQUENCE</scope>
    <source>
        <strain evidence="4">JB14</strain>
    </source>
</reference>
<feature type="compositionally biased region" description="Basic and acidic residues" evidence="2">
    <location>
        <begin position="531"/>
        <end position="540"/>
    </location>
</feature>
<dbReference type="Proteomes" id="UP000799118">
    <property type="component" value="Unassembled WGS sequence"/>
</dbReference>
<gene>
    <name evidence="4" type="ORF">BT96DRAFT_947817</name>
</gene>
<name>A0A6A4GQW0_9AGAR</name>
<evidence type="ECO:0000256" key="2">
    <source>
        <dbReference type="SAM" id="MobiDB-lite"/>
    </source>
</evidence>
<feature type="compositionally biased region" description="Basic and acidic residues" evidence="2">
    <location>
        <begin position="457"/>
        <end position="466"/>
    </location>
</feature>
<dbReference type="AlphaFoldDB" id="A0A6A4GQW0"/>
<protein>
    <submittedName>
        <fullName evidence="4">Uncharacterized protein</fullName>
    </submittedName>
</protein>
<evidence type="ECO:0000256" key="1">
    <source>
        <dbReference type="SAM" id="Coils"/>
    </source>
</evidence>
<feature type="compositionally biased region" description="Acidic residues" evidence="2">
    <location>
        <begin position="477"/>
        <end position="488"/>
    </location>
</feature>
<proteinExistence type="predicted"/>
<feature type="compositionally biased region" description="Basic residues" evidence="2">
    <location>
        <begin position="511"/>
        <end position="521"/>
    </location>
</feature>
<keyword evidence="3" id="KW-1133">Transmembrane helix</keyword>
<organism evidence="4 5">
    <name type="scientific">Gymnopus androsaceus JB14</name>
    <dbReference type="NCBI Taxonomy" id="1447944"/>
    <lineage>
        <taxon>Eukaryota</taxon>
        <taxon>Fungi</taxon>
        <taxon>Dikarya</taxon>
        <taxon>Basidiomycota</taxon>
        <taxon>Agaricomycotina</taxon>
        <taxon>Agaricomycetes</taxon>
        <taxon>Agaricomycetidae</taxon>
        <taxon>Agaricales</taxon>
        <taxon>Marasmiineae</taxon>
        <taxon>Omphalotaceae</taxon>
        <taxon>Gymnopus</taxon>
    </lineage>
</organism>
<evidence type="ECO:0000313" key="4">
    <source>
        <dbReference type="EMBL" id="KAE9388159.1"/>
    </source>
</evidence>
<keyword evidence="5" id="KW-1185">Reference proteome</keyword>
<keyword evidence="1" id="KW-0175">Coiled coil</keyword>
<sequence>MVNYAWLVKGVKPFGCYIYLSCTSNSMFFTMLAPAPALSPAPIPATIVEPSAAALAGADNFCSPLVAPPIPAPVELATAALTSVGGLPSSSVVAPPIPISVAEITGADSLPSSAAAALPLPKRKRGKMGAEEKKAARAAAKAMSKKIMQAIQGYVEKSNEMVDQIAKDQGISADSVHQLAGQLSAIKSKRASSNWNVLVSLKSMELNEDRPSGSKIPLAEIQDAVHDDEDFMHALRSDKGKMKKFREEFEDAKEEDQKTVMCVSTRVAALGAGKSLSACQGEQRERIDYINHTTGAWGFGVIACTSYSSTIQTGFFGRGNIDGFTCKSFNVSVQEFSCLLEDYACTSVTLSKKKIPTSNMPSATAKFILDGRCQLMKTSNIMMSYSCYDQDIKAAEGVMVEGWPDDIDFCAPLKLKVALQIKILYESWKSGNTHWRVMTAAEKRLVKEELAERKPTIRAKRSDARGSHKWKSKPVSDDEDAEDDDEADYQPMGSCAWKRRGAADADNGKGVGKKGVPKRRFNAADDEEPEQPSKKSEASKLVKKAAKKSSIPITAKGKKFRPGSKASIVEAQMAETRAQLKEMCQERAQEEEEEDDSVVLLTLVMLVLLSFAILIMT</sequence>
<accession>A0A6A4GQW0</accession>
<feature type="coiled-coil region" evidence="1">
    <location>
        <begin position="566"/>
        <end position="593"/>
    </location>
</feature>
<dbReference type="OrthoDB" id="2999252at2759"/>
<dbReference type="EMBL" id="ML769758">
    <property type="protein sequence ID" value="KAE9388159.1"/>
    <property type="molecule type" value="Genomic_DNA"/>
</dbReference>
<feature type="transmembrane region" description="Helical" evidence="3">
    <location>
        <begin position="597"/>
        <end position="616"/>
    </location>
</feature>
<evidence type="ECO:0000313" key="5">
    <source>
        <dbReference type="Proteomes" id="UP000799118"/>
    </source>
</evidence>